<protein>
    <submittedName>
        <fullName evidence="2">Uncharacterized protein</fullName>
    </submittedName>
</protein>
<evidence type="ECO:0000256" key="1">
    <source>
        <dbReference type="SAM" id="Phobius"/>
    </source>
</evidence>
<keyword evidence="1" id="KW-0472">Membrane</keyword>
<dbReference type="OrthoDB" id="675847at2"/>
<reference evidence="2 3" key="1">
    <citation type="submission" date="2019-03" db="EMBL/GenBank/DDBJ databases">
        <title>Genomic Encyclopedia of Archaeal and Bacterial Type Strains, Phase II (KMG-II): from individual species to whole genera.</title>
        <authorList>
            <person name="Goeker M."/>
        </authorList>
    </citation>
    <scope>NUCLEOTIDE SEQUENCE [LARGE SCALE GENOMIC DNA]</scope>
    <source>
        <strain evidence="2 3">DSM 19035</strain>
    </source>
</reference>
<comment type="caution">
    <text evidence="2">The sequence shown here is derived from an EMBL/GenBank/DDBJ whole genome shotgun (WGS) entry which is preliminary data.</text>
</comment>
<dbReference type="RefSeq" id="WP_133576819.1">
    <property type="nucleotide sequence ID" value="NZ_SNYC01000005.1"/>
</dbReference>
<feature type="transmembrane region" description="Helical" evidence="1">
    <location>
        <begin position="126"/>
        <end position="144"/>
    </location>
</feature>
<organism evidence="2 3">
    <name type="scientific">Pedobacter metabolipauper</name>
    <dbReference type="NCBI Taxonomy" id="425513"/>
    <lineage>
        <taxon>Bacteria</taxon>
        <taxon>Pseudomonadati</taxon>
        <taxon>Bacteroidota</taxon>
        <taxon>Sphingobacteriia</taxon>
        <taxon>Sphingobacteriales</taxon>
        <taxon>Sphingobacteriaceae</taxon>
        <taxon>Pedobacter</taxon>
    </lineage>
</organism>
<keyword evidence="3" id="KW-1185">Reference proteome</keyword>
<dbReference type="EMBL" id="SNYC01000005">
    <property type="protein sequence ID" value="TDQ08453.1"/>
    <property type="molecule type" value="Genomic_DNA"/>
</dbReference>
<proteinExistence type="predicted"/>
<feature type="transmembrane region" description="Helical" evidence="1">
    <location>
        <begin position="156"/>
        <end position="175"/>
    </location>
</feature>
<feature type="transmembrane region" description="Helical" evidence="1">
    <location>
        <begin position="6"/>
        <end position="24"/>
    </location>
</feature>
<feature type="transmembrane region" description="Helical" evidence="1">
    <location>
        <begin position="92"/>
        <end position="114"/>
    </location>
</feature>
<evidence type="ECO:0000313" key="2">
    <source>
        <dbReference type="EMBL" id="TDQ08453.1"/>
    </source>
</evidence>
<name>A0A4R6SU37_9SPHI</name>
<dbReference type="Proteomes" id="UP000295620">
    <property type="component" value="Unassembled WGS sequence"/>
</dbReference>
<keyword evidence="1" id="KW-1133">Transmembrane helix</keyword>
<feature type="transmembrane region" description="Helical" evidence="1">
    <location>
        <begin position="33"/>
        <end position="53"/>
    </location>
</feature>
<feature type="transmembrane region" description="Helical" evidence="1">
    <location>
        <begin position="59"/>
        <end position="80"/>
    </location>
</feature>
<sequence>MENLPIYIAATFGFTVLLAIWLFIKAAHFSKPFLFFLLALIIIQSALGLSGFYSDLQTMSTRFPLLVMPLMVPLISLFFIRQGKAFIDSLDIKTLTVLHTIRIPVEIVLFWLFVHHAIPQAMTFEGRNFDILSGLSALLIYYFGFIKKQLSRTWMIIWNVICMLLLINVVSNAILSLPSRFQSFGFEQPNIAVGYFPFLLLPAILVPLVLFANAASIRQLILNKSIGVKNLK</sequence>
<gene>
    <name evidence="2" type="ORF">ATK78_2967</name>
</gene>
<feature type="transmembrane region" description="Helical" evidence="1">
    <location>
        <begin position="195"/>
        <end position="215"/>
    </location>
</feature>
<accession>A0A4R6SU37</accession>
<evidence type="ECO:0000313" key="3">
    <source>
        <dbReference type="Proteomes" id="UP000295620"/>
    </source>
</evidence>
<keyword evidence="1" id="KW-0812">Transmembrane</keyword>
<dbReference type="AlphaFoldDB" id="A0A4R6SU37"/>